<feature type="compositionally biased region" description="Low complexity" evidence="1">
    <location>
        <begin position="139"/>
        <end position="157"/>
    </location>
</feature>
<feature type="compositionally biased region" description="Basic and acidic residues" evidence="1">
    <location>
        <begin position="177"/>
        <end position="217"/>
    </location>
</feature>
<keyword evidence="5" id="KW-1185">Reference proteome</keyword>
<evidence type="ECO:0000259" key="3">
    <source>
        <dbReference type="Pfam" id="PF09557"/>
    </source>
</evidence>
<dbReference type="Gene3D" id="3.90.50.10">
    <property type="entry name" value="Photosynthetic Reaction Center, subunit H, domain 2"/>
    <property type="match status" value="1"/>
</dbReference>
<dbReference type="PANTHER" id="PTHR38463">
    <property type="entry name" value="STRESS RESPONSE PROTEIN YSNF"/>
    <property type="match status" value="1"/>
</dbReference>
<dbReference type="Proteomes" id="UP001163878">
    <property type="component" value="Chromosome"/>
</dbReference>
<gene>
    <name evidence="4" type="ORF">OGH68_34790</name>
</gene>
<feature type="compositionally biased region" description="Basic and acidic residues" evidence="1">
    <location>
        <begin position="299"/>
        <end position="331"/>
    </location>
</feature>
<evidence type="ECO:0000256" key="1">
    <source>
        <dbReference type="SAM" id="MobiDB-lite"/>
    </source>
</evidence>
<evidence type="ECO:0000259" key="2">
    <source>
        <dbReference type="Pfam" id="PF05239"/>
    </source>
</evidence>
<feature type="region of interest" description="Disordered" evidence="1">
    <location>
        <begin position="299"/>
        <end position="337"/>
    </location>
</feature>
<dbReference type="Pfam" id="PF05239">
    <property type="entry name" value="PRC"/>
    <property type="match status" value="1"/>
</dbReference>
<dbReference type="Pfam" id="PF09557">
    <property type="entry name" value="DUF2382"/>
    <property type="match status" value="1"/>
</dbReference>
<feature type="compositionally biased region" description="Basic and acidic residues" evidence="1">
    <location>
        <begin position="237"/>
        <end position="254"/>
    </location>
</feature>
<dbReference type="PANTHER" id="PTHR38463:SF1">
    <property type="entry name" value="STRESS RESPONSE PROTEIN YSNF"/>
    <property type="match status" value="1"/>
</dbReference>
<reference evidence="4" key="1">
    <citation type="submission" date="2022-10" db="EMBL/GenBank/DDBJ databases">
        <title>Cytochrome P450 Catalyzes Benzene Ring Formation in the Biosynthesis of Trialkyl-Substituted Aromatic Polyketides.</title>
        <authorList>
            <person name="Zhao E."/>
            <person name="Ge H."/>
        </authorList>
    </citation>
    <scope>NUCLEOTIDE SEQUENCE</scope>
    <source>
        <strain evidence="4">NA0869</strain>
    </source>
</reference>
<feature type="region of interest" description="Disordered" evidence="1">
    <location>
        <begin position="113"/>
        <end position="217"/>
    </location>
</feature>
<dbReference type="InterPro" id="IPR027275">
    <property type="entry name" value="PRC-brl_dom"/>
</dbReference>
<feature type="region of interest" description="Disordered" evidence="1">
    <location>
        <begin position="237"/>
        <end position="261"/>
    </location>
</feature>
<dbReference type="RefSeq" id="WP_264249520.1">
    <property type="nucleotide sequence ID" value="NZ_CP107567.1"/>
</dbReference>
<feature type="domain" description="DUF2382" evidence="3">
    <location>
        <begin position="201"/>
        <end position="312"/>
    </location>
</feature>
<proteinExistence type="predicted"/>
<accession>A0ABY6IIY3</accession>
<name>A0ABY6IIY3_STRPE</name>
<evidence type="ECO:0000313" key="5">
    <source>
        <dbReference type="Proteomes" id="UP001163878"/>
    </source>
</evidence>
<dbReference type="EMBL" id="CP107567">
    <property type="protein sequence ID" value="UYQ66120.1"/>
    <property type="molecule type" value="Genomic_DNA"/>
</dbReference>
<dbReference type="SUPFAM" id="SSF50346">
    <property type="entry name" value="PRC-barrel domain"/>
    <property type="match status" value="1"/>
</dbReference>
<protein>
    <submittedName>
        <fullName evidence="4">PRC and DUF2382 domain-containing protein</fullName>
    </submittedName>
</protein>
<dbReference type="InterPro" id="IPR014747">
    <property type="entry name" value="Bac_photo_RC_H_C"/>
</dbReference>
<feature type="compositionally biased region" description="Basic and acidic residues" evidence="1">
    <location>
        <begin position="113"/>
        <end position="123"/>
    </location>
</feature>
<sequence length="337" mass="36783">MITKAQIRNVLDHPVYDADGNKVGNTKHVFLDDATGEPDWVSVQTGMFGSNESFVPIRDAHMVGDHLEVPYPKDKIKDAPNVDVDAGGHLSAQEEQRLYRHYSIDWDAAWKRANEPSEGRAQSDRTGAAGTTGPGVAGAAGAAGAAGMAGRSRATSGEGMAGETPARGRTAAAGEPYGRDLAGDRRDMAGRDRKGETDTAMTRSEETMHVGTERHEVGRARLHKYVVAEEQEQTIPLRHDEVRVEREPITEKNRGAALSGPEISEADYEVTLYEDRPVVETRVEPVERVRLTTEERIEEETVKGRVRKERIEADMPDKAAEQASREKHERGGPGGAA</sequence>
<evidence type="ECO:0000313" key="4">
    <source>
        <dbReference type="EMBL" id="UYQ66120.1"/>
    </source>
</evidence>
<dbReference type="InterPro" id="IPR011033">
    <property type="entry name" value="PRC_barrel-like_sf"/>
</dbReference>
<dbReference type="InterPro" id="IPR019060">
    <property type="entry name" value="DUF2382"/>
</dbReference>
<dbReference type="InterPro" id="IPR052967">
    <property type="entry name" value="Stress_Response_Assoc"/>
</dbReference>
<feature type="domain" description="PRC-barrel" evidence="2">
    <location>
        <begin position="7"/>
        <end position="75"/>
    </location>
</feature>
<organism evidence="4 5">
    <name type="scientific">Streptomyces peucetius</name>
    <dbReference type="NCBI Taxonomy" id="1950"/>
    <lineage>
        <taxon>Bacteria</taxon>
        <taxon>Bacillati</taxon>
        <taxon>Actinomycetota</taxon>
        <taxon>Actinomycetes</taxon>
        <taxon>Kitasatosporales</taxon>
        <taxon>Streptomycetaceae</taxon>
        <taxon>Streptomyces</taxon>
    </lineage>
</organism>